<dbReference type="KEGG" id="muc:MuYL_0250"/>
<evidence type="ECO:0000313" key="1">
    <source>
        <dbReference type="EMBL" id="ASU32153.1"/>
    </source>
</evidence>
<gene>
    <name evidence="1" type="ORF">MuYL_0250</name>
</gene>
<protein>
    <submittedName>
        <fullName evidence="1">Uncharacterized protein</fullName>
    </submittedName>
</protein>
<reference evidence="1 2" key="1">
    <citation type="submission" date="2017-08" db="EMBL/GenBank/DDBJ databases">
        <title>Complete genome sequence of Mucilaginibacter sp. strain BJC16-A31.</title>
        <authorList>
            <consortium name="Henan University of Science and Technology"/>
            <person name="You X."/>
        </authorList>
    </citation>
    <scope>NUCLEOTIDE SEQUENCE [LARGE SCALE GENOMIC DNA]</scope>
    <source>
        <strain evidence="1 2">BJC16-A31</strain>
    </source>
</reference>
<accession>A0A223NQL2</accession>
<dbReference type="EMBL" id="CP022743">
    <property type="protein sequence ID" value="ASU32153.1"/>
    <property type="molecule type" value="Genomic_DNA"/>
</dbReference>
<evidence type="ECO:0000313" key="2">
    <source>
        <dbReference type="Proteomes" id="UP000215002"/>
    </source>
</evidence>
<organism evidence="1 2">
    <name type="scientific">Mucilaginibacter xinganensis</name>
    <dbReference type="NCBI Taxonomy" id="1234841"/>
    <lineage>
        <taxon>Bacteria</taxon>
        <taxon>Pseudomonadati</taxon>
        <taxon>Bacteroidota</taxon>
        <taxon>Sphingobacteriia</taxon>
        <taxon>Sphingobacteriales</taxon>
        <taxon>Sphingobacteriaceae</taxon>
        <taxon>Mucilaginibacter</taxon>
    </lineage>
</organism>
<dbReference type="AlphaFoldDB" id="A0A223NQL2"/>
<proteinExistence type="predicted"/>
<sequence>MCTKPASLYRQKTAAFYTCSQSLYPYSSLNLLLKYKATKKVQQFLYPAVLQTVIVNIY</sequence>
<name>A0A223NQL2_9SPHI</name>
<keyword evidence="2" id="KW-1185">Reference proteome</keyword>
<dbReference type="Proteomes" id="UP000215002">
    <property type="component" value="Chromosome"/>
</dbReference>